<evidence type="ECO:0000259" key="3">
    <source>
        <dbReference type="Pfam" id="PF23572"/>
    </source>
</evidence>
<dbReference type="InParanoid" id="D8SWX4"/>
<accession>D8SWX4</accession>
<dbReference type="Proteomes" id="UP000001514">
    <property type="component" value="Unassembled WGS sequence"/>
</dbReference>
<proteinExistence type="inferred from homology"/>
<feature type="domain" description="GH3 middle" evidence="2">
    <location>
        <begin position="369"/>
        <end position="455"/>
    </location>
</feature>
<dbReference type="GO" id="GO:0016881">
    <property type="term" value="F:acid-amino acid ligase activity"/>
    <property type="evidence" value="ECO:0000318"/>
    <property type="project" value="GO_Central"/>
</dbReference>
<organism evidence="5">
    <name type="scientific">Selaginella moellendorffii</name>
    <name type="common">Spikemoss</name>
    <dbReference type="NCBI Taxonomy" id="88036"/>
    <lineage>
        <taxon>Eukaryota</taxon>
        <taxon>Viridiplantae</taxon>
        <taxon>Streptophyta</taxon>
        <taxon>Embryophyta</taxon>
        <taxon>Tracheophyta</taxon>
        <taxon>Lycopodiopsida</taxon>
        <taxon>Selaginellales</taxon>
        <taxon>Selaginellaceae</taxon>
        <taxon>Selaginella</taxon>
    </lineage>
</organism>
<comment type="similarity">
    <text evidence="1">Belongs to the IAA-amido conjugating enzyme family.</text>
</comment>
<dbReference type="Pfam" id="PF23571">
    <property type="entry name" value="GH3_M"/>
    <property type="match status" value="1"/>
</dbReference>
<evidence type="ECO:0000256" key="1">
    <source>
        <dbReference type="ARBA" id="ARBA00008068"/>
    </source>
</evidence>
<gene>
    <name evidence="4" type="primary">DFL1L2-1</name>
    <name evidence="4" type="ORF">SELMODRAFT_235392</name>
</gene>
<feature type="domain" description="GH3 C-terminal" evidence="3">
    <location>
        <begin position="471"/>
        <end position="586"/>
    </location>
</feature>
<keyword evidence="5" id="KW-1185">Reference proteome</keyword>
<dbReference type="eggNOG" id="ENOG502QPMW">
    <property type="taxonomic scope" value="Eukaryota"/>
</dbReference>
<dbReference type="EMBL" id="GL377649">
    <property type="protein sequence ID" value="EFJ11168.1"/>
    <property type="molecule type" value="Genomic_DNA"/>
</dbReference>
<dbReference type="InterPro" id="IPR055377">
    <property type="entry name" value="GH3_M"/>
</dbReference>
<reference evidence="4 5" key="1">
    <citation type="journal article" date="2011" name="Science">
        <title>The Selaginella genome identifies genetic changes associated with the evolution of vascular plants.</title>
        <authorList>
            <person name="Banks J.A."/>
            <person name="Nishiyama T."/>
            <person name="Hasebe M."/>
            <person name="Bowman J.L."/>
            <person name="Gribskov M."/>
            <person name="dePamphilis C."/>
            <person name="Albert V.A."/>
            <person name="Aono N."/>
            <person name="Aoyama T."/>
            <person name="Ambrose B.A."/>
            <person name="Ashton N.W."/>
            <person name="Axtell M.J."/>
            <person name="Barker E."/>
            <person name="Barker M.S."/>
            <person name="Bennetzen J.L."/>
            <person name="Bonawitz N.D."/>
            <person name="Chapple C."/>
            <person name="Cheng C."/>
            <person name="Correa L.G."/>
            <person name="Dacre M."/>
            <person name="DeBarry J."/>
            <person name="Dreyer I."/>
            <person name="Elias M."/>
            <person name="Engstrom E.M."/>
            <person name="Estelle M."/>
            <person name="Feng L."/>
            <person name="Finet C."/>
            <person name="Floyd S.K."/>
            <person name="Frommer W.B."/>
            <person name="Fujita T."/>
            <person name="Gramzow L."/>
            <person name="Gutensohn M."/>
            <person name="Harholt J."/>
            <person name="Hattori M."/>
            <person name="Heyl A."/>
            <person name="Hirai T."/>
            <person name="Hiwatashi Y."/>
            <person name="Ishikawa M."/>
            <person name="Iwata M."/>
            <person name="Karol K.G."/>
            <person name="Koehler B."/>
            <person name="Kolukisaoglu U."/>
            <person name="Kubo M."/>
            <person name="Kurata T."/>
            <person name="Lalonde S."/>
            <person name="Li K."/>
            <person name="Li Y."/>
            <person name="Litt A."/>
            <person name="Lyons E."/>
            <person name="Manning G."/>
            <person name="Maruyama T."/>
            <person name="Michael T.P."/>
            <person name="Mikami K."/>
            <person name="Miyazaki S."/>
            <person name="Morinaga S."/>
            <person name="Murata T."/>
            <person name="Mueller-Roeber B."/>
            <person name="Nelson D.R."/>
            <person name="Obara M."/>
            <person name="Oguri Y."/>
            <person name="Olmstead R.G."/>
            <person name="Onodera N."/>
            <person name="Petersen B.L."/>
            <person name="Pils B."/>
            <person name="Prigge M."/>
            <person name="Rensing S.A."/>
            <person name="Riano-Pachon D.M."/>
            <person name="Roberts A.W."/>
            <person name="Sato Y."/>
            <person name="Scheller H.V."/>
            <person name="Schulz B."/>
            <person name="Schulz C."/>
            <person name="Shakirov E.V."/>
            <person name="Shibagaki N."/>
            <person name="Shinohara N."/>
            <person name="Shippen D.E."/>
            <person name="Soerensen I."/>
            <person name="Sotooka R."/>
            <person name="Sugimoto N."/>
            <person name="Sugita M."/>
            <person name="Sumikawa N."/>
            <person name="Tanurdzic M."/>
            <person name="Theissen G."/>
            <person name="Ulvskov P."/>
            <person name="Wakazuki S."/>
            <person name="Weng J.K."/>
            <person name="Willats W.W."/>
            <person name="Wipf D."/>
            <person name="Wolf P.G."/>
            <person name="Yang L."/>
            <person name="Zimmer A.D."/>
            <person name="Zhu Q."/>
            <person name="Mitros T."/>
            <person name="Hellsten U."/>
            <person name="Loque D."/>
            <person name="Otillar R."/>
            <person name="Salamov A."/>
            <person name="Schmutz J."/>
            <person name="Shapiro H."/>
            <person name="Lindquist E."/>
            <person name="Lucas S."/>
            <person name="Rokhsar D."/>
            <person name="Grigoriev I.V."/>
        </authorList>
    </citation>
    <scope>NUCLEOTIDE SEQUENCE [LARGE SCALE GENOMIC DNA]</scope>
</reference>
<evidence type="ECO:0000313" key="5">
    <source>
        <dbReference type="Proteomes" id="UP000001514"/>
    </source>
</evidence>
<dbReference type="PANTHER" id="PTHR31901:SF9">
    <property type="entry name" value="GH3 DOMAIN-CONTAINING PROTEIN"/>
    <property type="match status" value="1"/>
</dbReference>
<dbReference type="GO" id="GO:0005737">
    <property type="term" value="C:cytoplasm"/>
    <property type="evidence" value="ECO:0000318"/>
    <property type="project" value="GO_Central"/>
</dbReference>
<dbReference type="AlphaFoldDB" id="D8SWX4"/>
<dbReference type="KEGG" id="smo:SELMODRAFT_235392"/>
<dbReference type="Pfam" id="PF03321">
    <property type="entry name" value="GH3"/>
    <property type="match status" value="1"/>
</dbReference>
<dbReference type="HOGENOM" id="CLU_016249_2_1_1"/>
<evidence type="ECO:0000313" key="4">
    <source>
        <dbReference type="EMBL" id="EFJ11168.1"/>
    </source>
</evidence>
<dbReference type="Gramene" id="EFJ11168">
    <property type="protein sequence ID" value="EFJ11168"/>
    <property type="gene ID" value="SELMODRAFT_235392"/>
</dbReference>
<dbReference type="PANTHER" id="PTHR31901">
    <property type="entry name" value="GH3 DOMAIN-CONTAINING PROTEIN"/>
    <property type="match status" value="1"/>
</dbReference>
<name>D8SWX4_SELML</name>
<sequence length="609" mass="68120">MDPPRLGSAHRILSALDTDEQVLRFVEAITSDVASIQSELLQQILADNADVAYFHRHGLFGVPSAEDFHSRLPLISYQDIELDVARIASGDEDGHAKILCARPVREVLKSSGTSGGRQKLFPKLSDYDPEFLVLNRREARFSSCPDRRHSRQGPFNTGKSLHFIYVRNPEVTPGGVKLSSGLSGYFTSPAFRNRKIDPATSYTSPDQVLQCVDYTQANYCHLLCGLVQRHQVVSIGSVFASTFVRSLKSLKCQWKDICQDIAEGAVNSRIVTSVPVRNAVNAILRPDIELADAIRKECCGGNWRGIVRRLWPEARLVQTIITGTMQQYVSIIDMLTDGLPIASSLYASSECSSLGVNLDPVCPASEVLYTLFPCFAYFEFLPLENRLSAPDEDQGREERSFVSCDNLVKLADVKVGDEYELVLTTKAGLYRYRVGDILKVVKFHNDAPQFAFVRRAGVLLSVDMDKTDELELHKAVTQAWNRHQEHSEIRLVDYTSRVDLSSQPGHYVIYWEAFPDPLIPELDVCCFELEESLSVVYRRNRREGSVGPLEIKLVRQGTFDRIMDHVVQNGGASYGQYKTPRCAKDPKVVSILESSVIAKGQARCMQTST</sequence>
<protein>
    <submittedName>
        <fullName evidence="4">Uncharacterized protein DFL1L2-1</fullName>
    </submittedName>
</protein>
<evidence type="ECO:0000259" key="2">
    <source>
        <dbReference type="Pfam" id="PF23571"/>
    </source>
</evidence>
<dbReference type="InterPro" id="IPR004993">
    <property type="entry name" value="GH3"/>
</dbReference>
<dbReference type="Pfam" id="PF23572">
    <property type="entry name" value="GH3_C"/>
    <property type="match status" value="1"/>
</dbReference>
<dbReference type="InterPro" id="IPR055378">
    <property type="entry name" value="GH3_C"/>
</dbReference>